<dbReference type="AlphaFoldDB" id="A0A1L7WF54"/>
<dbReference type="Pfam" id="PF13193">
    <property type="entry name" value="AMP-binding_C"/>
    <property type="match status" value="1"/>
</dbReference>
<dbReference type="PANTHER" id="PTHR24096:SF317">
    <property type="entry name" value="ADENYLATE-FORMING ENZYME AFEA"/>
    <property type="match status" value="1"/>
</dbReference>
<evidence type="ECO:0000313" key="9">
    <source>
        <dbReference type="EMBL" id="CZR51401.1"/>
    </source>
</evidence>
<dbReference type="PANTHER" id="PTHR24096">
    <property type="entry name" value="LONG-CHAIN-FATTY-ACID--COA LIGASE"/>
    <property type="match status" value="1"/>
</dbReference>
<keyword evidence="4" id="KW-0547">Nucleotide-binding</keyword>
<feature type="region of interest" description="Disordered" evidence="6">
    <location>
        <begin position="543"/>
        <end position="598"/>
    </location>
</feature>
<dbReference type="InterPro" id="IPR042099">
    <property type="entry name" value="ANL_N_sf"/>
</dbReference>
<accession>A0A1L7WF54</accession>
<feature type="compositionally biased region" description="Basic and acidic residues" evidence="6">
    <location>
        <begin position="559"/>
        <end position="579"/>
    </location>
</feature>
<comment type="similarity">
    <text evidence="2">Belongs to the ATP-dependent AMP-binding enzyme family.</text>
</comment>
<dbReference type="Proteomes" id="UP000184330">
    <property type="component" value="Unassembled WGS sequence"/>
</dbReference>
<dbReference type="STRING" id="576137.A0A1L7WF54"/>
<dbReference type="OrthoDB" id="2150604at2759"/>
<dbReference type="GO" id="GO:0005524">
    <property type="term" value="F:ATP binding"/>
    <property type="evidence" value="ECO:0007669"/>
    <property type="project" value="UniProtKB-KW"/>
</dbReference>
<sequence length="624" mass="69040">MDVVSWTFEIEQHDLDKPIYIDCSNATRNISARQARKLVRELVSGLQHHGVEKGDCVCVISFNDIDYTSLYLGIIGSGACFTGANPGYTARELAHHVRITGAKILLTELKTLPVTLEAAAECGVSPSNIFVLNYQDEPVPSPHQSWNILLTHGEKDWVTITDPNTAAAFVSTSGTSGLPKAAVIPHSYLISQGEFQETMIRETEKISTLIAVPPFHVFTMPVQHALPLRTNTPAYIMPRFSESEFAHTLHQHQITQTVVVPPILMALTKRSSEELASLRKIFVGGSVATHGMQQQLYEKLSPEARIVQVYGMTEVGWATTWTKDAKDETGSVGQALPGTRLRLVSTSGEIIFKDSVTGEVQIHSPTLMKGYLNNTLATTEAFTADHWVRTGDIGYVKDGNWYIIDRTKDLIKVRGWQVSPAEIEAALLEHPDIIDAGVIGIPAADGCGQAPAAFVKRKEGSVLEMEGVRAFLGERLARYKNVENVEFVDSIPRNPTGKILRRVLRDTRGPDVPTKDMLAAQQYSAELKKLEAYGRSRTSMSLDLERKRAGSDASDASAQEDRLKRSMEQIETSEDRLKQSIEQTDTNDEPSIKKSNKRKRNCCTLEAPLEYLRKLRCGIRGRAG</sequence>
<keyword evidence="3" id="KW-0436">Ligase</keyword>
<evidence type="ECO:0000259" key="7">
    <source>
        <dbReference type="Pfam" id="PF00501"/>
    </source>
</evidence>
<organism evidence="9 10">
    <name type="scientific">Phialocephala subalpina</name>
    <dbReference type="NCBI Taxonomy" id="576137"/>
    <lineage>
        <taxon>Eukaryota</taxon>
        <taxon>Fungi</taxon>
        <taxon>Dikarya</taxon>
        <taxon>Ascomycota</taxon>
        <taxon>Pezizomycotina</taxon>
        <taxon>Leotiomycetes</taxon>
        <taxon>Helotiales</taxon>
        <taxon>Mollisiaceae</taxon>
        <taxon>Phialocephala</taxon>
        <taxon>Phialocephala fortinii species complex</taxon>
    </lineage>
</organism>
<evidence type="ECO:0000256" key="1">
    <source>
        <dbReference type="ARBA" id="ARBA00005179"/>
    </source>
</evidence>
<dbReference type="EMBL" id="FJOG01000002">
    <property type="protein sequence ID" value="CZR51401.1"/>
    <property type="molecule type" value="Genomic_DNA"/>
</dbReference>
<proteinExistence type="inferred from homology"/>
<dbReference type="InterPro" id="IPR045851">
    <property type="entry name" value="AMP-bd_C_sf"/>
</dbReference>
<evidence type="ECO:0000256" key="2">
    <source>
        <dbReference type="ARBA" id="ARBA00006432"/>
    </source>
</evidence>
<keyword evidence="10" id="KW-1185">Reference proteome</keyword>
<dbReference type="Gene3D" id="3.30.300.30">
    <property type="match status" value="1"/>
</dbReference>
<dbReference type="Pfam" id="PF00501">
    <property type="entry name" value="AMP-binding"/>
    <property type="match status" value="1"/>
</dbReference>
<dbReference type="Gene3D" id="3.40.50.12780">
    <property type="entry name" value="N-terminal domain of ligase-like"/>
    <property type="match status" value="1"/>
</dbReference>
<dbReference type="InterPro" id="IPR025110">
    <property type="entry name" value="AMP-bd_C"/>
</dbReference>
<comment type="pathway">
    <text evidence="1">Secondary metabolite biosynthesis.</text>
</comment>
<evidence type="ECO:0000256" key="3">
    <source>
        <dbReference type="ARBA" id="ARBA00022598"/>
    </source>
</evidence>
<evidence type="ECO:0000259" key="8">
    <source>
        <dbReference type="Pfam" id="PF13193"/>
    </source>
</evidence>
<protein>
    <submittedName>
        <fullName evidence="9">Related to AMP-binding enzyme</fullName>
    </submittedName>
</protein>
<dbReference type="GO" id="GO:0016405">
    <property type="term" value="F:CoA-ligase activity"/>
    <property type="evidence" value="ECO:0007669"/>
    <property type="project" value="TreeGrafter"/>
</dbReference>
<evidence type="ECO:0000256" key="4">
    <source>
        <dbReference type="ARBA" id="ARBA00022741"/>
    </source>
</evidence>
<evidence type="ECO:0000256" key="6">
    <source>
        <dbReference type="SAM" id="MobiDB-lite"/>
    </source>
</evidence>
<name>A0A1L7WF54_9HELO</name>
<reference evidence="9 10" key="1">
    <citation type="submission" date="2016-03" db="EMBL/GenBank/DDBJ databases">
        <authorList>
            <person name="Ploux O."/>
        </authorList>
    </citation>
    <scope>NUCLEOTIDE SEQUENCE [LARGE SCALE GENOMIC DNA]</scope>
    <source>
        <strain evidence="9 10">UAMH 11012</strain>
    </source>
</reference>
<keyword evidence="5" id="KW-0067">ATP-binding</keyword>
<gene>
    <name evidence="9" type="ORF">PAC_01276</name>
</gene>
<evidence type="ECO:0000313" key="10">
    <source>
        <dbReference type="Proteomes" id="UP000184330"/>
    </source>
</evidence>
<feature type="domain" description="AMP-binding enzyme C-terminal" evidence="8">
    <location>
        <begin position="422"/>
        <end position="498"/>
    </location>
</feature>
<feature type="domain" description="AMP-dependent synthetase/ligase" evidence="7">
    <location>
        <begin position="12"/>
        <end position="372"/>
    </location>
</feature>
<evidence type="ECO:0000256" key="5">
    <source>
        <dbReference type="ARBA" id="ARBA00022840"/>
    </source>
</evidence>
<dbReference type="SUPFAM" id="SSF56801">
    <property type="entry name" value="Acetyl-CoA synthetase-like"/>
    <property type="match status" value="1"/>
</dbReference>
<dbReference type="InterPro" id="IPR000873">
    <property type="entry name" value="AMP-dep_synth/lig_dom"/>
</dbReference>
<dbReference type="GO" id="GO:0019748">
    <property type="term" value="P:secondary metabolic process"/>
    <property type="evidence" value="ECO:0007669"/>
    <property type="project" value="TreeGrafter"/>
</dbReference>